<gene>
    <name evidence="2" type="ORF">AVDCRST_MAG07-2017</name>
</gene>
<dbReference type="AlphaFoldDB" id="A0A6J4LA73"/>
<reference evidence="2" key="1">
    <citation type="submission" date="2020-02" db="EMBL/GenBank/DDBJ databases">
        <authorList>
            <person name="Meier V. D."/>
        </authorList>
    </citation>
    <scope>NUCLEOTIDE SEQUENCE</scope>
    <source>
        <strain evidence="2">AVDCRST_MAG07</strain>
    </source>
</reference>
<proteinExistence type="predicted"/>
<evidence type="ECO:0000313" key="2">
    <source>
        <dbReference type="EMBL" id="CAA9326830.1"/>
    </source>
</evidence>
<feature type="compositionally biased region" description="Low complexity" evidence="1">
    <location>
        <begin position="34"/>
        <end position="51"/>
    </location>
</feature>
<feature type="compositionally biased region" description="Low complexity" evidence="1">
    <location>
        <begin position="111"/>
        <end position="123"/>
    </location>
</feature>
<accession>A0A6J4LA73</accession>
<dbReference type="EMBL" id="CADCUB010000085">
    <property type="protein sequence ID" value="CAA9326830.1"/>
    <property type="molecule type" value="Genomic_DNA"/>
</dbReference>
<protein>
    <submittedName>
        <fullName evidence="2">Uncharacterized protein</fullName>
    </submittedName>
</protein>
<feature type="non-terminal residue" evidence="2">
    <location>
        <position position="138"/>
    </location>
</feature>
<feature type="non-terminal residue" evidence="2">
    <location>
        <position position="1"/>
    </location>
</feature>
<organism evidence="2">
    <name type="scientific">uncultured Frankineae bacterium</name>
    <dbReference type="NCBI Taxonomy" id="437475"/>
    <lineage>
        <taxon>Bacteria</taxon>
        <taxon>Bacillati</taxon>
        <taxon>Actinomycetota</taxon>
        <taxon>Actinomycetes</taxon>
        <taxon>Frankiales</taxon>
        <taxon>environmental samples</taxon>
    </lineage>
</organism>
<sequence>VEDGERPFRRRAHPPLGRGGRDGERAHAGRHLDAAAAPLEPGATRGCGAAGPRRRGRRRLPHEDDGAGRGDLGLPRHLALGQGSGRPLLRGLPRGRRRGAARRAQRRRAARPGPCRRAPAVGRVGAAGRRCPRCAAGL</sequence>
<evidence type="ECO:0000256" key="1">
    <source>
        <dbReference type="SAM" id="MobiDB-lite"/>
    </source>
</evidence>
<feature type="compositionally biased region" description="Basic residues" evidence="1">
    <location>
        <begin position="93"/>
        <end position="110"/>
    </location>
</feature>
<name>A0A6J4LA73_9ACTN</name>
<feature type="region of interest" description="Disordered" evidence="1">
    <location>
        <begin position="1"/>
        <end position="123"/>
    </location>
</feature>
<feature type="compositionally biased region" description="Basic and acidic residues" evidence="1">
    <location>
        <begin position="19"/>
        <end position="33"/>
    </location>
</feature>